<organism evidence="2 3">
    <name type="scientific">Dipteronia dyeriana</name>
    <dbReference type="NCBI Taxonomy" id="168575"/>
    <lineage>
        <taxon>Eukaryota</taxon>
        <taxon>Viridiplantae</taxon>
        <taxon>Streptophyta</taxon>
        <taxon>Embryophyta</taxon>
        <taxon>Tracheophyta</taxon>
        <taxon>Spermatophyta</taxon>
        <taxon>Magnoliopsida</taxon>
        <taxon>eudicotyledons</taxon>
        <taxon>Gunneridae</taxon>
        <taxon>Pentapetalae</taxon>
        <taxon>rosids</taxon>
        <taxon>malvids</taxon>
        <taxon>Sapindales</taxon>
        <taxon>Sapindaceae</taxon>
        <taxon>Hippocastanoideae</taxon>
        <taxon>Acereae</taxon>
        <taxon>Dipteronia</taxon>
    </lineage>
</organism>
<gene>
    <name evidence="2" type="ORF">Ddye_001430</name>
</gene>
<dbReference type="InterPro" id="IPR043502">
    <property type="entry name" value="DNA/RNA_pol_sf"/>
</dbReference>
<keyword evidence="3" id="KW-1185">Reference proteome</keyword>
<accession>A0AAD9XP23</accession>
<dbReference type="InterPro" id="IPR000477">
    <property type="entry name" value="RT_dom"/>
</dbReference>
<feature type="domain" description="Reverse transcriptase" evidence="1">
    <location>
        <begin position="26"/>
        <end position="129"/>
    </location>
</feature>
<proteinExistence type="predicted"/>
<dbReference type="CDD" id="cd01650">
    <property type="entry name" value="RT_nLTR_like"/>
    <property type="match status" value="1"/>
</dbReference>
<dbReference type="PANTHER" id="PTHR19446">
    <property type="entry name" value="REVERSE TRANSCRIPTASES"/>
    <property type="match status" value="1"/>
</dbReference>
<protein>
    <recommendedName>
        <fullName evidence="1">Reverse transcriptase domain-containing protein</fullName>
    </recommendedName>
</protein>
<name>A0AAD9XP23_9ROSI</name>
<evidence type="ECO:0000313" key="2">
    <source>
        <dbReference type="EMBL" id="KAK2662856.1"/>
    </source>
</evidence>
<evidence type="ECO:0000259" key="1">
    <source>
        <dbReference type="Pfam" id="PF00078"/>
    </source>
</evidence>
<dbReference type="SUPFAM" id="SSF56672">
    <property type="entry name" value="DNA/RNA polymerases"/>
    <property type="match status" value="1"/>
</dbReference>
<comment type="caution">
    <text evidence="2">The sequence shown here is derived from an EMBL/GenBank/DDBJ whole genome shotgun (WGS) entry which is preliminary data.</text>
</comment>
<reference evidence="2" key="1">
    <citation type="journal article" date="2023" name="Plant J.">
        <title>Genome sequences and population genomics provide insights into the demographic history, inbreeding, and mutation load of two 'living fossil' tree species of Dipteronia.</title>
        <authorList>
            <person name="Feng Y."/>
            <person name="Comes H.P."/>
            <person name="Chen J."/>
            <person name="Zhu S."/>
            <person name="Lu R."/>
            <person name="Zhang X."/>
            <person name="Li P."/>
            <person name="Qiu J."/>
            <person name="Olsen K.M."/>
            <person name="Qiu Y."/>
        </authorList>
    </citation>
    <scope>NUCLEOTIDE SEQUENCE</scope>
    <source>
        <strain evidence="2">KIB01</strain>
    </source>
</reference>
<evidence type="ECO:0000313" key="3">
    <source>
        <dbReference type="Proteomes" id="UP001280121"/>
    </source>
</evidence>
<dbReference type="EMBL" id="JANJYI010000001">
    <property type="protein sequence ID" value="KAK2662856.1"/>
    <property type="molecule type" value="Genomic_DNA"/>
</dbReference>
<sequence length="132" mass="15319">MNFLMEFYRDGSVVKDLNCTFLALIPKVGKPESIKDYRPINLVGAMYKLLAKVLANRLKKVMNSIISPSHMVFVKDRQIVDGFIIAEEVIHSWKKDMKRGLLLKLDFEKAHDSVDHSFLDDMLEKMGFSLRW</sequence>
<dbReference type="AlphaFoldDB" id="A0AAD9XP23"/>
<dbReference type="Proteomes" id="UP001280121">
    <property type="component" value="Unassembled WGS sequence"/>
</dbReference>
<dbReference type="Pfam" id="PF00078">
    <property type="entry name" value="RVT_1"/>
    <property type="match status" value="1"/>
</dbReference>